<feature type="domain" description="Glycoside hydrolase family 29 N-terminal" evidence="8">
    <location>
        <begin position="10"/>
        <end position="327"/>
    </location>
</feature>
<dbReference type="OrthoDB" id="7176684at2"/>
<dbReference type="GO" id="GO:0005764">
    <property type="term" value="C:lysosome"/>
    <property type="evidence" value="ECO:0007669"/>
    <property type="project" value="TreeGrafter"/>
</dbReference>
<protein>
    <recommendedName>
        <fullName evidence="3">alpha-L-fucosidase</fullName>
        <ecNumber evidence="3">3.2.1.51</ecNumber>
    </recommendedName>
</protein>
<dbReference type="RefSeq" id="WP_140193310.1">
    <property type="nucleotide sequence ID" value="NZ_CP065915.1"/>
</dbReference>
<gene>
    <name evidence="9" type="ORF">FHY64_04940</name>
</gene>
<dbReference type="InterPro" id="IPR017853">
    <property type="entry name" value="GH"/>
</dbReference>
<evidence type="ECO:0000256" key="6">
    <source>
        <dbReference type="ARBA" id="ARBA00023295"/>
    </source>
</evidence>
<name>A0A5C5GDQ3_9RHOB</name>
<evidence type="ECO:0000256" key="7">
    <source>
        <dbReference type="PIRSR" id="PIRSR001092-1"/>
    </source>
</evidence>
<dbReference type="SMART" id="SM00812">
    <property type="entry name" value="Alpha_L_fucos"/>
    <property type="match status" value="1"/>
</dbReference>
<dbReference type="PRINTS" id="PR00741">
    <property type="entry name" value="GLHYDRLASE29"/>
</dbReference>
<dbReference type="InterPro" id="IPR016286">
    <property type="entry name" value="FUC_metazoa-typ"/>
</dbReference>
<dbReference type="EC" id="3.2.1.51" evidence="3"/>
<keyword evidence="4" id="KW-0732">Signal</keyword>
<evidence type="ECO:0000313" key="9">
    <source>
        <dbReference type="EMBL" id="TNY32630.1"/>
    </source>
</evidence>
<comment type="function">
    <text evidence="1">Alpha-L-fucosidase is responsible for hydrolyzing the alpha-1,6-linked fucose joined to the reducing-end N-acetylglucosamine of the carbohydrate moieties of glycoproteins.</text>
</comment>
<evidence type="ECO:0000259" key="8">
    <source>
        <dbReference type="Pfam" id="PF01120"/>
    </source>
</evidence>
<evidence type="ECO:0000256" key="1">
    <source>
        <dbReference type="ARBA" id="ARBA00004071"/>
    </source>
</evidence>
<evidence type="ECO:0000256" key="4">
    <source>
        <dbReference type="ARBA" id="ARBA00022729"/>
    </source>
</evidence>
<dbReference type="Proteomes" id="UP000314011">
    <property type="component" value="Unassembled WGS sequence"/>
</dbReference>
<evidence type="ECO:0000256" key="2">
    <source>
        <dbReference type="ARBA" id="ARBA00007951"/>
    </source>
</evidence>
<organism evidence="9 10">
    <name type="scientific">Pelagovum pacificum</name>
    <dbReference type="NCBI Taxonomy" id="2588711"/>
    <lineage>
        <taxon>Bacteria</taxon>
        <taxon>Pseudomonadati</taxon>
        <taxon>Pseudomonadota</taxon>
        <taxon>Alphaproteobacteria</taxon>
        <taxon>Rhodobacterales</taxon>
        <taxon>Paracoccaceae</taxon>
        <taxon>Pelagovum</taxon>
    </lineage>
</organism>
<dbReference type="PANTHER" id="PTHR10030">
    <property type="entry name" value="ALPHA-L-FUCOSIDASE"/>
    <property type="match status" value="1"/>
</dbReference>
<dbReference type="Pfam" id="PF01120">
    <property type="entry name" value="Alpha_L_fucos"/>
    <property type="match status" value="1"/>
</dbReference>
<dbReference type="AlphaFoldDB" id="A0A5C5GDQ3"/>
<dbReference type="GO" id="GO:0004560">
    <property type="term" value="F:alpha-L-fucosidase activity"/>
    <property type="evidence" value="ECO:0007669"/>
    <property type="project" value="InterPro"/>
</dbReference>
<dbReference type="InterPro" id="IPR057739">
    <property type="entry name" value="Glyco_hydro_29_N"/>
</dbReference>
<evidence type="ECO:0000256" key="5">
    <source>
        <dbReference type="ARBA" id="ARBA00022801"/>
    </source>
</evidence>
<dbReference type="GO" id="GO:0016139">
    <property type="term" value="P:glycoside catabolic process"/>
    <property type="evidence" value="ECO:0007669"/>
    <property type="project" value="TreeGrafter"/>
</dbReference>
<dbReference type="SUPFAM" id="SSF51445">
    <property type="entry name" value="(Trans)glycosidases"/>
    <property type="match status" value="1"/>
</dbReference>
<comment type="similarity">
    <text evidence="2">Belongs to the glycosyl hydrolase 29 family.</text>
</comment>
<dbReference type="GO" id="GO:0006004">
    <property type="term" value="P:fucose metabolic process"/>
    <property type="evidence" value="ECO:0007669"/>
    <property type="project" value="InterPro"/>
</dbReference>
<sequence length="431" mass="48346">MSADQPAMARTAWFTDARFGLFIHWGLYAIPARHEWVQTREQTPPEDYAAYLDQFDPDLFDPADWARKAKAAGMRYVVVTAKHHEGFCLWDSAFTDFKATNTPFGRDALRDILDAFRAEGLRVGIYYSLIDWHHPDFTIDPVHPLRNHPDAIALNAERDMERYRSYMFAQVEELLTGYGPLDIIWFDFSYPDRAENGLTGKGRDDWNSEALLALVRRLAPGIIVNNRLGLPEEAPDVVTPEQLSPPEWPERDGARVTWEACHTLSGPWGYARDMGSAKSPGQLIRLLADTVSKGGNLLMNVGPTARGEFDPQATEALETYATWMHHHAPAIRGCTAADLPPAQDCRLTRKGDRLYVHVFAWPFRHLHLPGLQGKVSQARLMTDGGEVGIVAPAPDDPHENMQIRSRPGDLVLELPVKKPDAVVPVIELALC</sequence>
<evidence type="ECO:0000313" key="10">
    <source>
        <dbReference type="Proteomes" id="UP000314011"/>
    </source>
</evidence>
<dbReference type="Gene3D" id="3.20.20.80">
    <property type="entry name" value="Glycosidases"/>
    <property type="match status" value="1"/>
</dbReference>
<keyword evidence="5" id="KW-0378">Hydrolase</keyword>
<dbReference type="PANTHER" id="PTHR10030:SF37">
    <property type="entry name" value="ALPHA-L-FUCOSIDASE-RELATED"/>
    <property type="match status" value="1"/>
</dbReference>
<keyword evidence="6" id="KW-0326">Glycosidase</keyword>
<comment type="caution">
    <text evidence="9">The sequence shown here is derived from an EMBL/GenBank/DDBJ whole genome shotgun (WGS) entry which is preliminary data.</text>
</comment>
<evidence type="ECO:0000256" key="3">
    <source>
        <dbReference type="ARBA" id="ARBA00012662"/>
    </source>
</evidence>
<proteinExistence type="inferred from homology"/>
<dbReference type="EMBL" id="VFFF01000001">
    <property type="protein sequence ID" value="TNY32630.1"/>
    <property type="molecule type" value="Genomic_DNA"/>
</dbReference>
<dbReference type="InterPro" id="IPR000933">
    <property type="entry name" value="Glyco_hydro_29"/>
</dbReference>
<keyword evidence="10" id="KW-1185">Reference proteome</keyword>
<dbReference type="PIRSF" id="PIRSF001092">
    <property type="entry name" value="Alpha-L-fucosidase"/>
    <property type="match status" value="1"/>
</dbReference>
<feature type="site" description="May be important for catalysis" evidence="7">
    <location>
        <position position="261"/>
    </location>
</feature>
<reference evidence="9 10" key="1">
    <citation type="submission" date="2019-06" db="EMBL/GenBank/DDBJ databases">
        <title>Genome of new Rhodobacteraceae sp. SM1903.</title>
        <authorList>
            <person name="Ren X."/>
        </authorList>
    </citation>
    <scope>NUCLEOTIDE SEQUENCE [LARGE SCALE GENOMIC DNA]</scope>
    <source>
        <strain evidence="9 10">SM1903</strain>
    </source>
</reference>
<accession>A0A5C5GDQ3</accession>